<gene>
    <name evidence="1" type="ORF">OM075_24045</name>
</gene>
<evidence type="ECO:0000313" key="1">
    <source>
        <dbReference type="EMBL" id="MCW3789553.1"/>
    </source>
</evidence>
<proteinExistence type="predicted"/>
<name>A0AAE3SHG5_9BACT</name>
<accession>A0AAE3SHG5</accession>
<comment type="caution">
    <text evidence="1">The sequence shown here is derived from an EMBL/GenBank/DDBJ whole genome shotgun (WGS) entry which is preliminary data.</text>
</comment>
<dbReference type="RefSeq" id="WP_301193101.1">
    <property type="nucleotide sequence ID" value="NZ_JAPDPJ010000125.1"/>
</dbReference>
<dbReference type="AlphaFoldDB" id="A0AAE3SHG5"/>
<reference evidence="1" key="1">
    <citation type="submission" date="2022-10" db="EMBL/GenBank/DDBJ databases">
        <authorList>
            <person name="Yu W.X."/>
        </authorList>
    </citation>
    <scope>NUCLEOTIDE SEQUENCE</scope>
    <source>
        <strain evidence="1">AAT</strain>
    </source>
</reference>
<keyword evidence="2" id="KW-1185">Reference proteome</keyword>
<organism evidence="1 2">
    <name type="scientific">Plebeiibacterium sediminum</name>
    <dbReference type="NCBI Taxonomy" id="2992112"/>
    <lineage>
        <taxon>Bacteria</taxon>
        <taxon>Pseudomonadati</taxon>
        <taxon>Bacteroidota</taxon>
        <taxon>Bacteroidia</taxon>
        <taxon>Marinilabiliales</taxon>
        <taxon>Marinilabiliaceae</taxon>
        <taxon>Plebeiibacterium</taxon>
    </lineage>
</organism>
<evidence type="ECO:0000313" key="2">
    <source>
        <dbReference type="Proteomes" id="UP001209229"/>
    </source>
</evidence>
<protein>
    <submittedName>
        <fullName evidence="1">Uncharacterized protein</fullName>
    </submittedName>
</protein>
<dbReference type="EMBL" id="JAPDPJ010000125">
    <property type="protein sequence ID" value="MCW3789553.1"/>
    <property type="molecule type" value="Genomic_DNA"/>
</dbReference>
<dbReference type="Proteomes" id="UP001209229">
    <property type="component" value="Unassembled WGS sequence"/>
</dbReference>
<sequence>MNKEEIKPPTKDLSNQIHEYINSCVKTLSGGFINPLIDFALPSSHQKRFEIWCENIYKAIIELEENIISRENLLADEEFISLLKESVTIASKTHQEEKHQLLKNALINNFNSYLAFDSKLIFTRLIDSLTISHLYFLRLIEKYATEIKDKKIFTEIKEILKKDSMSEMIPDNSYQMIINDLEKLNLIAIGDLVFKNIVRKSGALLTGDGDKNLPYLTITSFGNDFIKYIIKE</sequence>